<dbReference type="PROSITE" id="PS00018">
    <property type="entry name" value="EF_HAND_1"/>
    <property type="match status" value="1"/>
</dbReference>
<dbReference type="InterPro" id="IPR001751">
    <property type="entry name" value="S100/CaBP7/8-like_CS"/>
</dbReference>
<evidence type="ECO:0000256" key="1">
    <source>
        <dbReference type="ARBA" id="ARBA00007323"/>
    </source>
</evidence>
<evidence type="ECO:0000256" key="5">
    <source>
        <dbReference type="RuleBase" id="RU361184"/>
    </source>
</evidence>
<dbReference type="Proteomes" id="UP000812440">
    <property type="component" value="Unassembled WGS sequence"/>
</dbReference>
<dbReference type="InterPro" id="IPR002048">
    <property type="entry name" value="EF_hand_dom"/>
</dbReference>
<evidence type="ECO:0000313" key="7">
    <source>
        <dbReference type="EMBL" id="KAG8430626.1"/>
    </source>
</evidence>
<comment type="similarity">
    <text evidence="1 5">Belongs to the S-100 family.</text>
</comment>
<evidence type="ECO:0000256" key="4">
    <source>
        <dbReference type="ARBA" id="ARBA00022837"/>
    </source>
</evidence>
<dbReference type="EMBL" id="JAACNH010000770">
    <property type="protein sequence ID" value="KAG8430626.1"/>
    <property type="molecule type" value="Genomic_DNA"/>
</dbReference>
<comment type="caution">
    <text evidence="7">The sequence shown here is derived from an EMBL/GenBank/DDBJ whole genome shotgun (WGS) entry which is preliminary data.</text>
</comment>
<organism evidence="7 8">
    <name type="scientific">Hymenochirus boettgeri</name>
    <name type="common">Congo dwarf clawed frog</name>
    <dbReference type="NCBI Taxonomy" id="247094"/>
    <lineage>
        <taxon>Eukaryota</taxon>
        <taxon>Metazoa</taxon>
        <taxon>Chordata</taxon>
        <taxon>Craniata</taxon>
        <taxon>Vertebrata</taxon>
        <taxon>Euteleostomi</taxon>
        <taxon>Amphibia</taxon>
        <taxon>Batrachia</taxon>
        <taxon>Anura</taxon>
        <taxon>Pipoidea</taxon>
        <taxon>Pipidae</taxon>
        <taxon>Pipinae</taxon>
        <taxon>Hymenochirus</taxon>
    </lineage>
</organism>
<reference evidence="7" key="1">
    <citation type="thesis" date="2020" institute="ProQuest LLC" country="789 East Eisenhower Parkway, Ann Arbor, MI, USA">
        <title>Comparative Genomics and Chromosome Evolution.</title>
        <authorList>
            <person name="Mudd A.B."/>
        </authorList>
    </citation>
    <scope>NUCLEOTIDE SEQUENCE</scope>
    <source>
        <strain evidence="7">Female2</strain>
        <tissue evidence="7">Blood</tissue>
    </source>
</reference>
<keyword evidence="2 5" id="KW-0479">Metal-binding</keyword>
<keyword evidence="4 5" id="KW-0106">Calcium</keyword>
<name>A0A8T2IKF2_9PIPI</name>
<keyword evidence="3" id="KW-0677">Repeat</keyword>
<accession>A0A8T2IKF2</accession>
<dbReference type="GO" id="GO:0048306">
    <property type="term" value="F:calcium-dependent protein binding"/>
    <property type="evidence" value="ECO:0007669"/>
    <property type="project" value="TreeGrafter"/>
</dbReference>
<dbReference type="SMART" id="SM00054">
    <property type="entry name" value="EFh"/>
    <property type="match status" value="1"/>
</dbReference>
<dbReference type="InterPro" id="IPR013787">
    <property type="entry name" value="S100_Ca-bd_sub"/>
</dbReference>
<dbReference type="AlphaFoldDB" id="A0A8T2IKF2"/>
<dbReference type="FunFam" id="1.10.238.10:FF:000044">
    <property type="entry name" value="Protein S100"/>
    <property type="match status" value="1"/>
</dbReference>
<keyword evidence="8" id="KW-1185">Reference proteome</keyword>
<dbReference type="InterPro" id="IPR018247">
    <property type="entry name" value="EF_Hand_1_Ca_BS"/>
</dbReference>
<dbReference type="Pfam" id="PF01023">
    <property type="entry name" value="S_100"/>
    <property type="match status" value="1"/>
</dbReference>
<evidence type="ECO:0000259" key="6">
    <source>
        <dbReference type="PROSITE" id="PS50222"/>
    </source>
</evidence>
<feature type="domain" description="EF-hand" evidence="6">
    <location>
        <begin position="50"/>
        <end position="85"/>
    </location>
</feature>
<dbReference type="OrthoDB" id="26525at2759"/>
<dbReference type="Pfam" id="PF00036">
    <property type="entry name" value="EF-hand_1"/>
    <property type="match status" value="1"/>
</dbReference>
<dbReference type="SUPFAM" id="SSF47473">
    <property type="entry name" value="EF-hand"/>
    <property type="match status" value="1"/>
</dbReference>
<dbReference type="InterPro" id="IPR011992">
    <property type="entry name" value="EF-hand-dom_pair"/>
</dbReference>
<dbReference type="PROSITE" id="PS50222">
    <property type="entry name" value="EF_HAND_2"/>
    <property type="match status" value="1"/>
</dbReference>
<proteinExistence type="inferred from homology"/>
<dbReference type="SMART" id="SM01394">
    <property type="entry name" value="S_100"/>
    <property type="match status" value="1"/>
</dbReference>
<dbReference type="GO" id="GO:0005737">
    <property type="term" value="C:cytoplasm"/>
    <property type="evidence" value="ECO:0007669"/>
    <property type="project" value="TreeGrafter"/>
</dbReference>
<dbReference type="PROSITE" id="PS00303">
    <property type="entry name" value="S100_CABP"/>
    <property type="match status" value="1"/>
</dbReference>
<dbReference type="GO" id="GO:0005509">
    <property type="term" value="F:calcium ion binding"/>
    <property type="evidence" value="ECO:0007669"/>
    <property type="project" value="InterPro"/>
</dbReference>
<dbReference type="PANTHER" id="PTHR11639:SF134">
    <property type="entry name" value="PROTEIN S100-A1-RELATED"/>
    <property type="match status" value="1"/>
</dbReference>
<dbReference type="PANTHER" id="PTHR11639">
    <property type="entry name" value="S100 CALCIUM-BINDING PROTEIN"/>
    <property type="match status" value="1"/>
</dbReference>
<protein>
    <recommendedName>
        <fullName evidence="5">Protein S100</fullName>
    </recommendedName>
    <alternativeName>
        <fullName evidence="5">S100 calcium-binding protein</fullName>
    </alternativeName>
</protein>
<dbReference type="Gene3D" id="1.10.238.10">
    <property type="entry name" value="EF-hand"/>
    <property type="match status" value="1"/>
</dbReference>
<evidence type="ECO:0000256" key="3">
    <source>
        <dbReference type="ARBA" id="ARBA00022737"/>
    </source>
</evidence>
<evidence type="ECO:0000313" key="8">
    <source>
        <dbReference type="Proteomes" id="UP000812440"/>
    </source>
</evidence>
<evidence type="ECO:0000256" key="2">
    <source>
        <dbReference type="ARBA" id="ARBA00022723"/>
    </source>
</evidence>
<sequence>MTSQLHQTMQTLVSVFHTYSSQEGDKNKLSRRELKDLLQNELSDYLETQKDSTSIDKIMAELDENRDGEVDFQEFAILVASLSVACYDFFCENQQ</sequence>
<gene>
    <name evidence="7" type="ORF">GDO86_020267</name>
</gene>